<name>A0A1M6DAH7_9BACT</name>
<organism evidence="1 2">
    <name type="scientific">Rubritalea squalenifaciens DSM 18772</name>
    <dbReference type="NCBI Taxonomy" id="1123071"/>
    <lineage>
        <taxon>Bacteria</taxon>
        <taxon>Pseudomonadati</taxon>
        <taxon>Verrucomicrobiota</taxon>
        <taxon>Verrucomicrobiia</taxon>
        <taxon>Verrucomicrobiales</taxon>
        <taxon>Rubritaleaceae</taxon>
        <taxon>Rubritalea</taxon>
    </lineage>
</organism>
<proteinExistence type="predicted"/>
<keyword evidence="2" id="KW-1185">Reference proteome</keyword>
<reference evidence="1 2" key="1">
    <citation type="submission" date="2016-11" db="EMBL/GenBank/DDBJ databases">
        <authorList>
            <person name="Jaros S."/>
            <person name="Januszkiewicz K."/>
            <person name="Wedrychowicz H."/>
        </authorList>
    </citation>
    <scope>NUCLEOTIDE SEQUENCE [LARGE SCALE GENOMIC DNA]</scope>
    <source>
        <strain evidence="1 2">DSM 18772</strain>
    </source>
</reference>
<accession>A0A1M6DAH7</accession>
<sequence length="57" mass="6048">MLDVVCLFNAGCVNIKALKHNIKGTDNLREENAWLRAGFVLDARNGKGATAGSVDGC</sequence>
<gene>
    <name evidence="1" type="ORF">SAMN02745181_0687</name>
</gene>
<dbReference type="Proteomes" id="UP000184510">
    <property type="component" value="Unassembled WGS sequence"/>
</dbReference>
<dbReference type="AlphaFoldDB" id="A0A1M6DAH7"/>
<dbReference type="EMBL" id="FQYR01000002">
    <property type="protein sequence ID" value="SHI70223.1"/>
    <property type="molecule type" value="Genomic_DNA"/>
</dbReference>
<dbReference type="InParanoid" id="A0A1M6DAH7"/>
<evidence type="ECO:0000313" key="2">
    <source>
        <dbReference type="Proteomes" id="UP000184510"/>
    </source>
</evidence>
<evidence type="ECO:0000313" key="1">
    <source>
        <dbReference type="EMBL" id="SHI70223.1"/>
    </source>
</evidence>
<protein>
    <submittedName>
        <fullName evidence="1">Uncharacterized protein</fullName>
    </submittedName>
</protein>